<name>A0A3M5J1Y2_PSESS</name>
<reference evidence="1 2" key="1">
    <citation type="submission" date="2018-08" db="EMBL/GenBank/DDBJ databases">
        <title>Recombination of ecologically and evolutionarily significant loci maintains genetic cohesion in the Pseudomonas syringae species complex.</title>
        <authorList>
            <person name="Dillon M."/>
            <person name="Thakur S."/>
            <person name="Almeida R.N.D."/>
            <person name="Weir B.S."/>
            <person name="Guttman D.S."/>
        </authorList>
    </citation>
    <scope>NUCLEOTIDE SEQUENCE [LARGE SCALE GENOMIC DNA]</scope>
    <source>
        <strain evidence="1 2">ICMP 13684</strain>
    </source>
</reference>
<dbReference type="AlphaFoldDB" id="A0A3M5J1Y2"/>
<keyword evidence="1" id="KW-0808">Transferase</keyword>
<dbReference type="GO" id="GO:0008168">
    <property type="term" value="F:methyltransferase activity"/>
    <property type="evidence" value="ECO:0007669"/>
    <property type="project" value="UniProtKB-KW"/>
</dbReference>
<evidence type="ECO:0000313" key="1">
    <source>
        <dbReference type="EMBL" id="RMT16864.1"/>
    </source>
</evidence>
<sequence length="141" mass="15868">MQDLKFSNSNIRVWNPDRTDLEQTLLSHQEHLIEGRTEQDVLYELLIKRGIDLAVPIESRNASGKEVYSIGYGVLFACLDESIVQADVENVAQGILKWYGELSPSSDTHVFFRDSAFSNDIAKTNMAAILEQNGITHVRSL</sequence>
<gene>
    <name evidence="1" type="ORF">ALP51_03353</name>
</gene>
<dbReference type="GO" id="GO:0032259">
    <property type="term" value="P:methylation"/>
    <property type="evidence" value="ECO:0007669"/>
    <property type="project" value="UniProtKB-KW"/>
</dbReference>
<organism evidence="1 2">
    <name type="scientific">Pseudomonas savastanoi</name>
    <name type="common">Pseudomonas syringae pv. savastanoi</name>
    <dbReference type="NCBI Taxonomy" id="29438"/>
    <lineage>
        <taxon>Bacteria</taxon>
        <taxon>Pseudomonadati</taxon>
        <taxon>Pseudomonadota</taxon>
        <taxon>Gammaproteobacteria</taxon>
        <taxon>Pseudomonadales</taxon>
        <taxon>Pseudomonadaceae</taxon>
        <taxon>Pseudomonas</taxon>
    </lineage>
</organism>
<keyword evidence="1" id="KW-0489">Methyltransferase</keyword>
<protein>
    <submittedName>
        <fullName evidence="1">Site-specific DNA-methyltransferase</fullName>
    </submittedName>
</protein>
<evidence type="ECO:0000313" key="2">
    <source>
        <dbReference type="Proteomes" id="UP000278180"/>
    </source>
</evidence>
<comment type="caution">
    <text evidence="1">The sequence shown here is derived from an EMBL/GenBank/DDBJ whole genome shotgun (WGS) entry which is preliminary data.</text>
</comment>
<dbReference type="EMBL" id="RBTE01000615">
    <property type="protein sequence ID" value="RMT16864.1"/>
    <property type="molecule type" value="Genomic_DNA"/>
</dbReference>
<dbReference type="Proteomes" id="UP000278180">
    <property type="component" value="Unassembled WGS sequence"/>
</dbReference>
<proteinExistence type="predicted"/>
<accession>A0A3M5J1Y2</accession>